<accession>A0A672IBU5</accession>
<proteinExistence type="predicted"/>
<dbReference type="PANTHER" id="PTHR38503">
    <property type="entry name" value="SMALL INTEGRAL MEMBRANE PROTEIN 1"/>
    <property type="match status" value="1"/>
</dbReference>
<name>A0A672IBU5_SALFA</name>
<dbReference type="InParanoid" id="A0A672IBU5"/>
<dbReference type="Pfam" id="PF15875">
    <property type="entry name" value="DUF4731"/>
    <property type="match status" value="1"/>
</dbReference>
<organism evidence="2 3">
    <name type="scientific">Salarias fasciatus</name>
    <name type="common">Jewelled blenny</name>
    <name type="synonym">Blennius fasciatus</name>
    <dbReference type="NCBI Taxonomy" id="181472"/>
    <lineage>
        <taxon>Eukaryota</taxon>
        <taxon>Metazoa</taxon>
        <taxon>Chordata</taxon>
        <taxon>Craniata</taxon>
        <taxon>Vertebrata</taxon>
        <taxon>Euteleostomi</taxon>
        <taxon>Actinopterygii</taxon>
        <taxon>Neopterygii</taxon>
        <taxon>Teleostei</taxon>
        <taxon>Neoteleostei</taxon>
        <taxon>Acanthomorphata</taxon>
        <taxon>Ovalentaria</taxon>
        <taxon>Blenniimorphae</taxon>
        <taxon>Blenniiformes</taxon>
        <taxon>Blennioidei</taxon>
        <taxon>Blenniidae</taxon>
        <taxon>Salariinae</taxon>
        <taxon>Salarias</taxon>
    </lineage>
</organism>
<dbReference type="InterPro" id="IPR031744">
    <property type="entry name" value="SMIM1"/>
</dbReference>
<dbReference type="PANTHER" id="PTHR38503:SF1">
    <property type="entry name" value="SMALL INTEGRAL MEMBRANE PROTEIN 1"/>
    <property type="match status" value="1"/>
</dbReference>
<feature type="transmembrane region" description="Helical" evidence="1">
    <location>
        <begin position="37"/>
        <end position="61"/>
    </location>
</feature>
<protein>
    <recommendedName>
        <fullName evidence="4">Small integral membrane protein 1</fullName>
    </recommendedName>
</protein>
<reference evidence="2" key="1">
    <citation type="submission" date="2019-06" db="EMBL/GenBank/DDBJ databases">
        <authorList>
            <consortium name="Wellcome Sanger Institute Data Sharing"/>
        </authorList>
    </citation>
    <scope>NUCLEOTIDE SEQUENCE [LARGE SCALE GENOMIC DNA]</scope>
</reference>
<sequence>MEPDTSGTVQYDRWNENNINMNVEASQPTKMRIYNRLCTGTVGILVKVAIALTSMVVIYIAGYMTGYHVHRCE</sequence>
<dbReference type="OMA" id="MRIYNRL"/>
<keyword evidence="1" id="KW-0812">Transmembrane</keyword>
<evidence type="ECO:0008006" key="4">
    <source>
        <dbReference type="Google" id="ProtNLM"/>
    </source>
</evidence>
<reference evidence="2" key="2">
    <citation type="submission" date="2025-08" db="UniProtKB">
        <authorList>
            <consortium name="Ensembl"/>
        </authorList>
    </citation>
    <scope>IDENTIFICATION</scope>
</reference>
<evidence type="ECO:0000256" key="1">
    <source>
        <dbReference type="SAM" id="Phobius"/>
    </source>
</evidence>
<keyword evidence="3" id="KW-1185">Reference proteome</keyword>
<gene>
    <name evidence="2" type="primary">smim1</name>
</gene>
<dbReference type="RefSeq" id="XP_029975352.1">
    <property type="nucleotide sequence ID" value="XM_030119492.1"/>
</dbReference>
<keyword evidence="1" id="KW-1133">Transmembrane helix</keyword>
<dbReference type="Ensembl" id="ENSSFAT00005040073.1">
    <property type="protein sequence ID" value="ENSSFAP00005038634.1"/>
    <property type="gene ID" value="ENSSFAG00005019369.1"/>
</dbReference>
<dbReference type="OrthoDB" id="8633453at2759"/>
<dbReference type="GeneID" id="115408646"/>
<evidence type="ECO:0000313" key="3">
    <source>
        <dbReference type="Proteomes" id="UP000472267"/>
    </source>
</evidence>
<reference evidence="2" key="3">
    <citation type="submission" date="2025-09" db="UniProtKB">
        <authorList>
            <consortium name="Ensembl"/>
        </authorList>
    </citation>
    <scope>IDENTIFICATION</scope>
</reference>
<dbReference type="FunCoup" id="A0A672IBU5">
    <property type="interactions" value="383"/>
</dbReference>
<evidence type="ECO:0000313" key="2">
    <source>
        <dbReference type="Ensembl" id="ENSSFAP00005038634.1"/>
    </source>
</evidence>
<dbReference type="Proteomes" id="UP000472267">
    <property type="component" value="Chromosome 20"/>
</dbReference>
<dbReference type="CTD" id="388588"/>
<keyword evidence="1" id="KW-0472">Membrane</keyword>
<dbReference type="AlphaFoldDB" id="A0A672IBU5"/>